<feature type="compositionally biased region" description="Polar residues" evidence="9">
    <location>
        <begin position="480"/>
        <end position="495"/>
    </location>
</feature>
<dbReference type="GO" id="GO:0000160">
    <property type="term" value="P:phosphorelay signal transduction system"/>
    <property type="evidence" value="ECO:0007669"/>
    <property type="project" value="UniProtKB-KW"/>
</dbReference>
<feature type="modified residue" description="4-aspartylphosphate" evidence="8">
    <location>
        <position position="76"/>
    </location>
</feature>
<feature type="domain" description="HTH myb-type" evidence="11">
    <location>
        <begin position="243"/>
        <end position="300"/>
    </location>
</feature>
<dbReference type="Pfam" id="PF00072">
    <property type="entry name" value="Response_reg"/>
    <property type="match status" value="1"/>
</dbReference>
<organism evidence="12 13">
    <name type="scientific">Arabis nemorensis</name>
    <dbReference type="NCBI Taxonomy" id="586526"/>
    <lineage>
        <taxon>Eukaryota</taxon>
        <taxon>Viridiplantae</taxon>
        <taxon>Streptophyta</taxon>
        <taxon>Embryophyta</taxon>
        <taxon>Tracheophyta</taxon>
        <taxon>Spermatophyta</taxon>
        <taxon>Magnoliopsida</taxon>
        <taxon>eudicotyledons</taxon>
        <taxon>Gunneridae</taxon>
        <taxon>Pentapetalae</taxon>
        <taxon>rosids</taxon>
        <taxon>malvids</taxon>
        <taxon>Brassicales</taxon>
        <taxon>Brassicaceae</taxon>
        <taxon>Arabideae</taxon>
        <taxon>Arabis</taxon>
    </lineage>
</organism>
<dbReference type="GO" id="GO:0005634">
    <property type="term" value="C:nucleus"/>
    <property type="evidence" value="ECO:0007669"/>
    <property type="project" value="UniProtKB-SubCell"/>
</dbReference>
<dbReference type="CDD" id="cd00156">
    <property type="entry name" value="REC"/>
    <property type="match status" value="1"/>
</dbReference>
<dbReference type="PANTHER" id="PTHR43874:SF19">
    <property type="entry name" value="RESPONSE REGULATOR 23-RELATED"/>
    <property type="match status" value="1"/>
</dbReference>
<evidence type="ECO:0000256" key="1">
    <source>
        <dbReference type="ARBA" id="ARBA00004123"/>
    </source>
</evidence>
<evidence type="ECO:0008006" key="14">
    <source>
        <dbReference type="Google" id="ProtNLM"/>
    </source>
</evidence>
<evidence type="ECO:0000313" key="13">
    <source>
        <dbReference type="Proteomes" id="UP000489600"/>
    </source>
</evidence>
<evidence type="ECO:0000256" key="6">
    <source>
        <dbReference type="ARBA" id="ARBA00023163"/>
    </source>
</evidence>
<keyword evidence="2 8" id="KW-0597">Phosphoprotein</keyword>
<dbReference type="PROSITE" id="PS50110">
    <property type="entry name" value="RESPONSE_REGULATORY"/>
    <property type="match status" value="1"/>
</dbReference>
<dbReference type="InterPro" id="IPR001789">
    <property type="entry name" value="Sig_transdc_resp-reg_receiver"/>
</dbReference>
<dbReference type="EMBL" id="CABITT030000008">
    <property type="protein sequence ID" value="VVB13563.1"/>
    <property type="molecule type" value="Genomic_DNA"/>
</dbReference>
<comment type="subcellular location">
    <subcellularLocation>
        <location evidence="1">Nucleus</location>
    </subcellularLocation>
</comment>
<evidence type="ECO:0000256" key="4">
    <source>
        <dbReference type="ARBA" id="ARBA00023015"/>
    </source>
</evidence>
<feature type="compositionally biased region" description="Low complexity" evidence="9">
    <location>
        <begin position="207"/>
        <end position="220"/>
    </location>
</feature>
<feature type="domain" description="Response regulatory" evidence="10">
    <location>
        <begin position="17"/>
        <end position="139"/>
    </location>
</feature>
<dbReference type="Gene3D" id="3.40.50.2300">
    <property type="match status" value="1"/>
</dbReference>
<keyword evidence="5" id="KW-0010">Activator</keyword>
<keyword evidence="3" id="KW-0902">Two-component regulatory system</keyword>
<dbReference type="GO" id="GO:0009736">
    <property type="term" value="P:cytokinin-activated signaling pathway"/>
    <property type="evidence" value="ECO:0007669"/>
    <property type="project" value="InterPro"/>
</dbReference>
<dbReference type="InterPro" id="IPR009057">
    <property type="entry name" value="Homeodomain-like_sf"/>
</dbReference>
<proteinExistence type="predicted"/>
<gene>
    <name evidence="12" type="ORF">ANE_LOCUS24007</name>
</gene>
<feature type="region of interest" description="Disordered" evidence="9">
    <location>
        <begin position="395"/>
        <end position="420"/>
    </location>
</feature>
<dbReference type="Proteomes" id="UP000489600">
    <property type="component" value="Unassembled WGS sequence"/>
</dbReference>
<dbReference type="PROSITE" id="PS51294">
    <property type="entry name" value="HTH_MYB"/>
    <property type="match status" value="1"/>
</dbReference>
<feature type="compositionally biased region" description="Polar residues" evidence="9">
    <location>
        <begin position="673"/>
        <end position="686"/>
    </location>
</feature>
<dbReference type="NCBIfam" id="TIGR01557">
    <property type="entry name" value="myb_SHAQKYF"/>
    <property type="match status" value="1"/>
</dbReference>
<dbReference type="InterPro" id="IPR001005">
    <property type="entry name" value="SANT/Myb"/>
</dbReference>
<feature type="compositionally biased region" description="Polar residues" evidence="9">
    <location>
        <begin position="518"/>
        <end position="667"/>
    </location>
</feature>
<evidence type="ECO:0000256" key="9">
    <source>
        <dbReference type="SAM" id="MobiDB-lite"/>
    </source>
</evidence>
<dbReference type="GO" id="GO:0003677">
    <property type="term" value="F:DNA binding"/>
    <property type="evidence" value="ECO:0007669"/>
    <property type="project" value="InterPro"/>
</dbReference>
<evidence type="ECO:0000256" key="3">
    <source>
        <dbReference type="ARBA" id="ARBA00023012"/>
    </source>
</evidence>
<keyword evidence="7" id="KW-0539">Nucleus</keyword>
<keyword evidence="6" id="KW-0804">Transcription</keyword>
<comment type="caution">
    <text evidence="12">The sequence shown here is derived from an EMBL/GenBank/DDBJ whole genome shotgun (WGS) entry which is preliminary data.</text>
</comment>
<keyword evidence="13" id="KW-1185">Reference proteome</keyword>
<evidence type="ECO:0000256" key="5">
    <source>
        <dbReference type="ARBA" id="ARBA00023159"/>
    </source>
</evidence>
<feature type="region of interest" description="Disordered" evidence="9">
    <location>
        <begin position="180"/>
        <end position="246"/>
    </location>
</feature>
<evidence type="ECO:0000313" key="12">
    <source>
        <dbReference type="EMBL" id="VVB13563.1"/>
    </source>
</evidence>
<dbReference type="InterPro" id="IPR011006">
    <property type="entry name" value="CheY-like_superfamily"/>
</dbReference>
<dbReference type="InterPro" id="IPR017930">
    <property type="entry name" value="Myb_dom"/>
</dbReference>
<evidence type="ECO:0000256" key="2">
    <source>
        <dbReference type="ARBA" id="ARBA00022553"/>
    </source>
</evidence>
<dbReference type="SMART" id="SM00448">
    <property type="entry name" value="REC"/>
    <property type="match status" value="1"/>
</dbReference>
<dbReference type="FunFam" id="1.10.10.60:FF:000007">
    <property type="entry name" value="Two-component response regulator"/>
    <property type="match status" value="1"/>
</dbReference>
<evidence type="ECO:0000256" key="8">
    <source>
        <dbReference type="PROSITE-ProRule" id="PRU00169"/>
    </source>
</evidence>
<evidence type="ECO:0000259" key="10">
    <source>
        <dbReference type="PROSITE" id="PS50110"/>
    </source>
</evidence>
<dbReference type="AlphaFoldDB" id="A0A565CIP8"/>
<dbReference type="InterPro" id="IPR006447">
    <property type="entry name" value="Myb_dom_plants"/>
</dbReference>
<feature type="region of interest" description="Disordered" evidence="9">
    <location>
        <begin position="445"/>
        <end position="700"/>
    </location>
</feature>
<name>A0A565CIP8_9BRAS</name>
<sequence>MAFAQSFFNQSSVLSINVLVVDDDPVFLQIMSRMLEKSKHRDPSVMEITVIAAKDPIEALSTLKTQRNNIDLIITDYYMPGMNGLQLKSQINQEYGNLPVIVMSSDTNKEEESLTCGAISFLPKPIKPIDLPKIYQYALTYKRNGKSILWTDQQNHKDTYVSVPQQIQLLPEQTDVSVPQQNQLLPEQGNVVKTTKKKRSSSRSDSRSVSSTNTSCVSTDGSRKNRKRKSSDSSGDDVPQPAKKRKVKWTEELHHLFLRAIRHIGLDKAVPKKILEFMNVPYLTRENVASHLQKFRIFLKKVAEQALITSSVFTGRGIDSNFSYAHITEPYYNYYTPSSTWFDTSLTNKSFYSKPGHGLGQSRLLSNTRDSVRFNQTIPYNYMNRSSIYERNRVGSNLNLPNKSNLNVSNQPSQNEGRRSFFEPPVMANKIGQTSQVLGVGQHEPAATKGTSFNNNMMSSYENLTPNQPRLSSYGLHQPGHNNYAPTQPGPSSYAPTQPGPSSYGSSTPTQPGLVSYGSLTPNQSEPNSYGSLTHNQPGLMNSYGSLTPSQAGPSSYGSLTPTQPGLMNSYGSLTPNQSGPSSYGSLTPNQPGLMSSYGSLSPNQPGLSSYGSVTPNQPSSYGSVTPNQTGPNSYGRSSTNQSGPSSYGSLSPNQPGLSSYGSISPNQPGPSHFSSGMQSFVNNENESYKPPPQHANATTQPNLEIPQLESLNFYDDLGNISELPCETSNFQLDHNQQRGEAASTNFELPTFPSEMNQIFSLEDDGDWTFVNIDQGPSNGETSTTLAAPETNSSIFNMNPNHNQEEDVPDFIDWLMDSQDLVDDDFMDSVFNNDMN</sequence>
<feature type="compositionally biased region" description="Low complexity" evidence="9">
    <location>
        <begin position="396"/>
        <end position="410"/>
    </location>
</feature>
<reference evidence="12" key="1">
    <citation type="submission" date="2019-07" db="EMBL/GenBank/DDBJ databases">
        <authorList>
            <person name="Dittberner H."/>
        </authorList>
    </citation>
    <scope>NUCLEOTIDE SEQUENCE [LARGE SCALE GENOMIC DNA]</scope>
</reference>
<evidence type="ECO:0000259" key="11">
    <source>
        <dbReference type="PROSITE" id="PS51294"/>
    </source>
</evidence>
<dbReference type="SUPFAM" id="SSF52172">
    <property type="entry name" value="CheY-like"/>
    <property type="match status" value="1"/>
</dbReference>
<feature type="compositionally biased region" description="Low complexity" evidence="9">
    <location>
        <begin position="496"/>
        <end position="513"/>
    </location>
</feature>
<accession>A0A565CIP8</accession>
<protein>
    <recommendedName>
        <fullName evidence="14">Response regulatory domain-containing protein</fullName>
    </recommendedName>
</protein>
<keyword evidence="4" id="KW-0805">Transcription regulation</keyword>
<dbReference type="Pfam" id="PF00249">
    <property type="entry name" value="Myb_DNA-binding"/>
    <property type="match status" value="1"/>
</dbReference>
<dbReference type="InterPro" id="IPR045279">
    <property type="entry name" value="ARR-like"/>
</dbReference>
<feature type="compositionally biased region" description="Polar residues" evidence="9">
    <location>
        <begin position="449"/>
        <end position="471"/>
    </location>
</feature>
<dbReference type="OrthoDB" id="21225at2759"/>
<dbReference type="PANTHER" id="PTHR43874">
    <property type="entry name" value="TWO-COMPONENT RESPONSE REGULATOR"/>
    <property type="match status" value="1"/>
</dbReference>
<evidence type="ECO:0000256" key="7">
    <source>
        <dbReference type="ARBA" id="ARBA00023242"/>
    </source>
</evidence>
<dbReference type="Gene3D" id="1.10.10.60">
    <property type="entry name" value="Homeodomain-like"/>
    <property type="match status" value="1"/>
</dbReference>
<dbReference type="SUPFAM" id="SSF46689">
    <property type="entry name" value="Homeodomain-like"/>
    <property type="match status" value="1"/>
</dbReference>